<dbReference type="InterPro" id="IPR049241">
    <property type="entry name" value="DUF6876"/>
</dbReference>
<comment type="caution">
    <text evidence="2">The sequence shown here is derived from an EMBL/GenBank/DDBJ whole genome shotgun (WGS) entry which is preliminary data.</text>
</comment>
<evidence type="ECO:0000313" key="3">
    <source>
        <dbReference type="Proteomes" id="UP000185557"/>
    </source>
</evidence>
<dbReference type="Proteomes" id="UP000185557">
    <property type="component" value="Unassembled WGS sequence"/>
</dbReference>
<evidence type="ECO:0000259" key="1">
    <source>
        <dbReference type="Pfam" id="PF21781"/>
    </source>
</evidence>
<dbReference type="AlphaFoldDB" id="A0A1U7J7P0"/>
<protein>
    <recommendedName>
        <fullName evidence="1">DUF6876 domain-containing protein</fullName>
    </recommendedName>
</protein>
<evidence type="ECO:0000313" key="2">
    <source>
        <dbReference type="EMBL" id="OKH49113.1"/>
    </source>
</evidence>
<reference evidence="2 3" key="1">
    <citation type="submission" date="2016-11" db="EMBL/GenBank/DDBJ databases">
        <title>Draft Genome Sequences of Nine Cyanobacterial Strains from Diverse Habitats.</title>
        <authorList>
            <person name="Zhu T."/>
            <person name="Hou S."/>
            <person name="Lu X."/>
            <person name="Hess W.R."/>
        </authorList>
    </citation>
    <scope>NUCLEOTIDE SEQUENCE [LARGE SCALE GENOMIC DNA]</scope>
    <source>
        <strain evidence="2 3">NIES-30</strain>
    </source>
</reference>
<name>A0A1U7J7P0_9CYAN</name>
<organism evidence="2 3">
    <name type="scientific">Phormidium tenue NIES-30</name>
    <dbReference type="NCBI Taxonomy" id="549789"/>
    <lineage>
        <taxon>Bacteria</taxon>
        <taxon>Bacillati</taxon>
        <taxon>Cyanobacteriota</taxon>
        <taxon>Cyanophyceae</taxon>
        <taxon>Oscillatoriophycideae</taxon>
        <taxon>Oscillatoriales</taxon>
        <taxon>Oscillatoriaceae</taxon>
        <taxon>Phormidium</taxon>
    </lineage>
</organism>
<proteinExistence type="predicted"/>
<gene>
    <name evidence="2" type="ORF">NIES30_08080</name>
</gene>
<dbReference type="RefSeq" id="WP_073607896.1">
    <property type="nucleotide sequence ID" value="NZ_MRCG01000004.1"/>
</dbReference>
<feature type="domain" description="DUF6876" evidence="1">
    <location>
        <begin position="12"/>
        <end position="150"/>
    </location>
</feature>
<accession>A0A1U7J7P0</accession>
<dbReference type="EMBL" id="MRCG01000004">
    <property type="protein sequence ID" value="OKH49113.1"/>
    <property type="molecule type" value="Genomic_DNA"/>
</dbReference>
<dbReference type="Pfam" id="PF21781">
    <property type="entry name" value="DUF6876"/>
    <property type="match status" value="1"/>
</dbReference>
<keyword evidence="3" id="KW-1185">Reference proteome</keyword>
<sequence length="150" mass="17518">MTTNKPKRDTTLIESDLRQFTGTARYWRSGSPFHPFLYTDGVQHVASHGEAYWLLDLIASWQIEPEVRNDPMLLEMQFWTLTVHENSSAVAICERDSDDVVVRQRIPYTDFPLKEIRLYLAHMENYWNHAVEDGPRSNANYGILLLPSEY</sequence>